<dbReference type="AlphaFoldDB" id="A0A1I7YFU5"/>
<feature type="region of interest" description="Disordered" evidence="1">
    <location>
        <begin position="326"/>
        <end position="415"/>
    </location>
</feature>
<organism evidence="2 3">
    <name type="scientific">Steinernema glaseri</name>
    <dbReference type="NCBI Taxonomy" id="37863"/>
    <lineage>
        <taxon>Eukaryota</taxon>
        <taxon>Metazoa</taxon>
        <taxon>Ecdysozoa</taxon>
        <taxon>Nematoda</taxon>
        <taxon>Chromadorea</taxon>
        <taxon>Rhabditida</taxon>
        <taxon>Tylenchina</taxon>
        <taxon>Panagrolaimomorpha</taxon>
        <taxon>Strongyloidoidea</taxon>
        <taxon>Steinernematidae</taxon>
        <taxon>Steinernema</taxon>
    </lineage>
</organism>
<dbReference type="SUPFAM" id="SSF58113">
    <property type="entry name" value="Apolipoprotein A-I"/>
    <property type="match status" value="1"/>
</dbReference>
<proteinExistence type="predicted"/>
<evidence type="ECO:0000313" key="2">
    <source>
        <dbReference type="Proteomes" id="UP000095287"/>
    </source>
</evidence>
<evidence type="ECO:0000256" key="1">
    <source>
        <dbReference type="SAM" id="MobiDB-lite"/>
    </source>
</evidence>
<dbReference type="Proteomes" id="UP000095287">
    <property type="component" value="Unplaced"/>
</dbReference>
<dbReference type="WBParaSite" id="L893_g15901.t1">
    <property type="protein sequence ID" value="L893_g15901.t1"/>
    <property type="gene ID" value="L893_g15901"/>
</dbReference>
<accession>A0A1I7YFU5</accession>
<sequence>MHFAQEALKIVLALRTPLQLGWAKGVNTCFVKLFKKPSATFASASSGILCVREDSVTISWFGLWKTAFSREELRTKLRRLTAGQRFDEGSEVFGNLDHWIRRYGKEGAAIDAEAVLTLGVLIYTQCGMFEAKKLVEVERILGNFFNKEQDKIDKEAKKKDEKQKKKEPQEERRLCADSMPTESFHLLHAEVNQTMQSVNAKVDERMKSLHAKMDQTIQQLNSAVEQNIKYFHDKERSNMDKRMKSLDSKVDNSIQHLNATVDNTFQSFDSKVGQCTQSLSKNVAQFLQCLDAKVNHIMIAIDARVDYSIQCLHAKADQVFAALQSTSSPPYPGDSSPLEHNHCINPPPSSSQSVFNSAVANSFNRSTRKSGHRSLSNDRSCEPPQKRSKRIEDAPNDSFRHPPADSEPQRRLPQI</sequence>
<protein>
    <submittedName>
        <fullName evidence="3">Death domain-containing protein</fullName>
    </submittedName>
</protein>
<keyword evidence="2" id="KW-1185">Reference proteome</keyword>
<reference evidence="3" key="1">
    <citation type="submission" date="2016-11" db="UniProtKB">
        <authorList>
            <consortium name="WormBaseParasite"/>
        </authorList>
    </citation>
    <scope>IDENTIFICATION</scope>
</reference>
<feature type="compositionally biased region" description="Basic and acidic residues" evidence="1">
    <location>
        <begin position="375"/>
        <end position="415"/>
    </location>
</feature>
<dbReference type="Gene3D" id="1.20.5.1230">
    <property type="entry name" value="Apolipoprotein A-I"/>
    <property type="match status" value="1"/>
</dbReference>
<feature type="compositionally biased region" description="Polar residues" evidence="1">
    <location>
        <begin position="350"/>
        <end position="365"/>
    </location>
</feature>
<feature type="region of interest" description="Disordered" evidence="1">
    <location>
        <begin position="153"/>
        <end position="174"/>
    </location>
</feature>
<name>A0A1I7YFU5_9BILA</name>
<evidence type="ECO:0000313" key="3">
    <source>
        <dbReference type="WBParaSite" id="L893_g15901.t1"/>
    </source>
</evidence>